<dbReference type="Pfam" id="PF11167">
    <property type="entry name" value="DUF2953"/>
    <property type="match status" value="1"/>
</dbReference>
<dbReference type="Proteomes" id="UP001454086">
    <property type="component" value="Unassembled WGS sequence"/>
</dbReference>
<organism evidence="3 4">
    <name type="scientific">Enterocloster hominis</name>
    <name type="common">ex Hitch et al. 2024</name>
    <dbReference type="NCBI Taxonomy" id="1917870"/>
    <lineage>
        <taxon>Bacteria</taxon>
        <taxon>Bacillati</taxon>
        <taxon>Bacillota</taxon>
        <taxon>Clostridia</taxon>
        <taxon>Lachnospirales</taxon>
        <taxon>Lachnospiraceae</taxon>
        <taxon>Enterocloster</taxon>
    </lineage>
</organism>
<keyword evidence="4" id="KW-1185">Reference proteome</keyword>
<keyword evidence="2" id="KW-0812">Transmembrane</keyword>
<proteinExistence type="predicted"/>
<comment type="caution">
    <text evidence="3">The sequence shown here is derived from an EMBL/GenBank/DDBJ whole genome shotgun (WGS) entry which is preliminary data.</text>
</comment>
<protein>
    <submittedName>
        <fullName evidence="3">DUF2953 domain-containing protein</fullName>
    </submittedName>
</protein>
<feature type="region of interest" description="Disordered" evidence="1">
    <location>
        <begin position="126"/>
        <end position="170"/>
    </location>
</feature>
<accession>A0ABV1DB81</accession>
<gene>
    <name evidence="3" type="ORF">WMQ36_21950</name>
</gene>
<keyword evidence="2" id="KW-0472">Membrane</keyword>
<dbReference type="RefSeq" id="WP_008725490.1">
    <property type="nucleotide sequence ID" value="NZ_JBBMFM010000117.1"/>
</dbReference>
<dbReference type="EMBL" id="JBBMFM010000117">
    <property type="protein sequence ID" value="MEQ2427633.1"/>
    <property type="molecule type" value="Genomic_DNA"/>
</dbReference>
<keyword evidence="2" id="KW-1133">Transmembrane helix</keyword>
<feature type="transmembrane region" description="Helical" evidence="2">
    <location>
        <begin position="12"/>
        <end position="37"/>
    </location>
</feature>
<reference evidence="3 4" key="1">
    <citation type="submission" date="2024-03" db="EMBL/GenBank/DDBJ databases">
        <title>Human intestinal bacterial collection.</title>
        <authorList>
            <person name="Pauvert C."/>
            <person name="Hitch T.C.A."/>
            <person name="Clavel T."/>
        </authorList>
    </citation>
    <scope>NUCLEOTIDE SEQUENCE [LARGE SCALE GENOMIC DNA]</scope>
    <source>
        <strain evidence="3 4">CLA-SR-H021</strain>
    </source>
</reference>
<dbReference type="InterPro" id="IPR021338">
    <property type="entry name" value="DUF2953"/>
</dbReference>
<evidence type="ECO:0000256" key="1">
    <source>
        <dbReference type="SAM" id="MobiDB-lite"/>
    </source>
</evidence>
<sequence>MIHILLMILKIIGIILLVILGILLVLILAVLFVPVRYKADFSWHGEPDLSLKASWFLHLLSFRAIYTKEGLKFVVRVLGINLLRKHDRDALKDAADAVKDGTEDVLGQEEQTLYDELEEDEANFRKSAQERKASGGYVEADEGNISGGTQSEGTNAPDDPETDGEKAAGKDTAPVFGTLLSLPGRIKSRAKALWEKLRFSFTRIRDKLKGMQAFALDKKAWLEDEKNQASLKLLYRQVKRLVAHIWPRKAKGSVTFGFDDPYTTGQVLQAVSLIYPFFHKQLAVYPVFDDKVLDAEGSFKGRVRLAYPLWLAFQVFMDKHTRRMIRGFIK</sequence>
<evidence type="ECO:0000313" key="4">
    <source>
        <dbReference type="Proteomes" id="UP001454086"/>
    </source>
</evidence>
<evidence type="ECO:0000313" key="3">
    <source>
        <dbReference type="EMBL" id="MEQ2427633.1"/>
    </source>
</evidence>
<name>A0ABV1DB81_9FIRM</name>
<evidence type="ECO:0000256" key="2">
    <source>
        <dbReference type="SAM" id="Phobius"/>
    </source>
</evidence>